<accession>A0A7W7QNJ5</accession>
<dbReference type="AlphaFoldDB" id="A0A7W7QNJ5"/>
<sequence length="37" mass="3851">MPARLLTRWFEGSATVRNSDEDAVSGSAGTEPQGSLG</sequence>
<reference evidence="2 3" key="1">
    <citation type="submission" date="2020-08" db="EMBL/GenBank/DDBJ databases">
        <title>Genomic Encyclopedia of Type Strains, Phase III (KMG-III): the genomes of soil and plant-associated and newly described type strains.</title>
        <authorList>
            <person name="Whitman W."/>
        </authorList>
    </citation>
    <scope>NUCLEOTIDE SEQUENCE [LARGE SCALE GENOMIC DNA]</scope>
    <source>
        <strain evidence="2 3">CECT 8840</strain>
    </source>
</reference>
<organism evidence="2 3">
    <name type="scientific">Streptosporangium saharense</name>
    <dbReference type="NCBI Taxonomy" id="1706840"/>
    <lineage>
        <taxon>Bacteria</taxon>
        <taxon>Bacillati</taxon>
        <taxon>Actinomycetota</taxon>
        <taxon>Actinomycetes</taxon>
        <taxon>Streptosporangiales</taxon>
        <taxon>Streptosporangiaceae</taxon>
        <taxon>Streptosporangium</taxon>
    </lineage>
</organism>
<feature type="compositionally biased region" description="Polar residues" evidence="1">
    <location>
        <begin position="27"/>
        <end position="37"/>
    </location>
</feature>
<dbReference type="Proteomes" id="UP000552644">
    <property type="component" value="Unassembled WGS sequence"/>
</dbReference>
<protein>
    <submittedName>
        <fullName evidence="2">Uncharacterized protein</fullName>
    </submittedName>
</protein>
<feature type="region of interest" description="Disordered" evidence="1">
    <location>
        <begin position="17"/>
        <end position="37"/>
    </location>
</feature>
<name>A0A7W7QNJ5_9ACTN</name>
<comment type="caution">
    <text evidence="2">The sequence shown here is derived from an EMBL/GenBank/DDBJ whole genome shotgun (WGS) entry which is preliminary data.</text>
</comment>
<dbReference type="EMBL" id="JACHJP010000004">
    <property type="protein sequence ID" value="MBB4916885.1"/>
    <property type="molecule type" value="Genomic_DNA"/>
</dbReference>
<keyword evidence="3" id="KW-1185">Reference proteome</keyword>
<gene>
    <name evidence="2" type="ORF">FHS44_003993</name>
</gene>
<proteinExistence type="predicted"/>
<evidence type="ECO:0000313" key="2">
    <source>
        <dbReference type="EMBL" id="MBB4916885.1"/>
    </source>
</evidence>
<evidence type="ECO:0000313" key="3">
    <source>
        <dbReference type="Proteomes" id="UP000552644"/>
    </source>
</evidence>
<evidence type="ECO:0000256" key="1">
    <source>
        <dbReference type="SAM" id="MobiDB-lite"/>
    </source>
</evidence>